<accession>A0A8X7TMK6</accession>
<sequence>MRTRKLGAFEAEYPTFLYAMPMTKTRVFFEVLMLRGKSIQGQKSVVTCQKNLAFGAAASMVHPSRNRFGSRAAGGGESSGDNSRWGALIVLPVDCSHMLSVHFTVIPDEERLLLVDQNEDRQVTSLVRSCFVGNIQTRGLSGGDQSFSPSLRVWVCPRGANATLGRKAMDDPRCVILRLDDSIVGETEGKTGRGKKENGWHFGILGKRCLGVDHGGSEQEEPTLIERESGHGMMMIMQKKTKSTMPFSTIGGNKASGNVIDSFIVVLLLRVLTQLGDGQQQETQSNALVLFGDVLYVEPESYVLPAEEDPDGGEEARAADKQPQSVDSVETSNMKFPKHVERLEKLLLPRRVVRQVLRRSALNYEGPEGEERYDSCKGDMSHDSQIQENPRDLCGESGCKLEDVGSGGSGIA</sequence>
<dbReference type="EMBL" id="JAAMPC010000017">
    <property type="protein sequence ID" value="KAG2246676.1"/>
    <property type="molecule type" value="Genomic_DNA"/>
</dbReference>
<protein>
    <submittedName>
        <fullName evidence="2">Uncharacterized protein</fullName>
    </submittedName>
</protein>
<dbReference type="PANTHER" id="PTHR39757:SF3">
    <property type="entry name" value="LYCOPENE EPSILON CYCLASE, CHLOROPLASTIC"/>
    <property type="match status" value="1"/>
</dbReference>
<feature type="region of interest" description="Disordered" evidence="1">
    <location>
        <begin position="305"/>
        <end position="333"/>
    </location>
</feature>
<dbReference type="Proteomes" id="UP000886595">
    <property type="component" value="Unassembled WGS sequence"/>
</dbReference>
<organism evidence="2 3">
    <name type="scientific">Brassica carinata</name>
    <name type="common">Ethiopian mustard</name>
    <name type="synonym">Abyssinian cabbage</name>
    <dbReference type="NCBI Taxonomy" id="52824"/>
    <lineage>
        <taxon>Eukaryota</taxon>
        <taxon>Viridiplantae</taxon>
        <taxon>Streptophyta</taxon>
        <taxon>Embryophyta</taxon>
        <taxon>Tracheophyta</taxon>
        <taxon>Spermatophyta</taxon>
        <taxon>Magnoliopsida</taxon>
        <taxon>eudicotyledons</taxon>
        <taxon>Gunneridae</taxon>
        <taxon>Pentapetalae</taxon>
        <taxon>rosids</taxon>
        <taxon>malvids</taxon>
        <taxon>Brassicales</taxon>
        <taxon>Brassicaceae</taxon>
        <taxon>Brassiceae</taxon>
        <taxon>Brassica</taxon>
    </lineage>
</organism>
<feature type="compositionally biased region" description="Polar residues" evidence="1">
    <location>
        <begin position="322"/>
        <end position="333"/>
    </location>
</feature>
<comment type="caution">
    <text evidence="2">The sequence shown here is derived from an EMBL/GenBank/DDBJ whole genome shotgun (WGS) entry which is preliminary data.</text>
</comment>
<evidence type="ECO:0000313" key="3">
    <source>
        <dbReference type="Proteomes" id="UP000886595"/>
    </source>
</evidence>
<evidence type="ECO:0000313" key="2">
    <source>
        <dbReference type="EMBL" id="KAG2246676.1"/>
    </source>
</evidence>
<evidence type="ECO:0000256" key="1">
    <source>
        <dbReference type="SAM" id="MobiDB-lite"/>
    </source>
</evidence>
<keyword evidence="3" id="KW-1185">Reference proteome</keyword>
<dbReference type="PANTHER" id="PTHR39757">
    <property type="match status" value="1"/>
</dbReference>
<gene>
    <name evidence="2" type="ORF">Bca52824_086304</name>
</gene>
<feature type="compositionally biased region" description="Basic and acidic residues" evidence="1">
    <location>
        <begin position="369"/>
        <end position="382"/>
    </location>
</feature>
<proteinExistence type="predicted"/>
<feature type="region of interest" description="Disordered" evidence="1">
    <location>
        <begin position="367"/>
        <end position="412"/>
    </location>
</feature>
<dbReference type="AlphaFoldDB" id="A0A8X7TMK6"/>
<feature type="compositionally biased region" description="Basic and acidic residues" evidence="1">
    <location>
        <begin position="389"/>
        <end position="403"/>
    </location>
</feature>
<name>A0A8X7TMK6_BRACI</name>
<reference evidence="2 3" key="1">
    <citation type="submission" date="2020-02" db="EMBL/GenBank/DDBJ databases">
        <authorList>
            <person name="Ma Q."/>
            <person name="Huang Y."/>
            <person name="Song X."/>
            <person name="Pei D."/>
        </authorList>
    </citation>
    <scope>NUCLEOTIDE SEQUENCE [LARGE SCALE GENOMIC DNA]</scope>
    <source>
        <strain evidence="2">Sxm20200214</strain>
        <tissue evidence="2">Leaf</tissue>
    </source>
</reference>